<evidence type="ECO:0000256" key="13">
    <source>
        <dbReference type="ARBA" id="ARBA00034617"/>
    </source>
</evidence>
<dbReference type="PANTHER" id="PTHR11070">
    <property type="entry name" value="UVRD / RECB / PCRA DNA HELICASE FAMILY MEMBER"/>
    <property type="match status" value="1"/>
</dbReference>
<dbReference type="InterPro" id="IPR014016">
    <property type="entry name" value="UvrD-like_ATP-bd"/>
</dbReference>
<keyword evidence="7 15" id="KW-0269">Exonuclease</keyword>
<dbReference type="PROSITE" id="PS51217">
    <property type="entry name" value="UVRD_HELICASE_CTER"/>
    <property type="match status" value="1"/>
</dbReference>
<comment type="domain">
    <text evidence="15">The N-terminal DNA-binding domain is a ssDNA-dependent ATPase and has ATP-dependent 3'-5' helicase function. This domain interacts with RecC.</text>
</comment>
<dbReference type="InterPro" id="IPR027417">
    <property type="entry name" value="P-loop_NTPase"/>
</dbReference>
<dbReference type="Gene3D" id="1.10.3170.10">
    <property type="entry name" value="Recbcd, chain B, domain 2"/>
    <property type="match status" value="1"/>
</dbReference>
<evidence type="ECO:0000256" key="14">
    <source>
        <dbReference type="ARBA" id="ARBA00048988"/>
    </source>
</evidence>
<evidence type="ECO:0000256" key="1">
    <source>
        <dbReference type="ARBA" id="ARBA00022722"/>
    </source>
</evidence>
<evidence type="ECO:0000256" key="7">
    <source>
        <dbReference type="ARBA" id="ARBA00022839"/>
    </source>
</evidence>
<keyword evidence="11 15" id="KW-0234">DNA repair</keyword>
<keyword evidence="1 15" id="KW-0540">Nuclease</keyword>
<feature type="binding site" evidence="15">
    <location>
        <position position="1110"/>
    </location>
    <ligand>
        <name>Mg(2+)</name>
        <dbReference type="ChEBI" id="CHEBI:18420"/>
    </ligand>
</feature>
<comment type="cofactor">
    <cofactor evidence="15">
        <name>Mg(2+)</name>
        <dbReference type="ChEBI" id="CHEBI:18420"/>
    </cofactor>
    <text evidence="15">Binds 1 Mg(2+) ion per subunit.</text>
</comment>
<sequence length="1218" mass="141823">MVTTTPLEPISLPLASTSLIEASAGTGKTYTMVSLYLRLLLQAGENPFPQLLTVEQILVVTFTKDATQELRERIRCRIKEVKHYFQLYQQQDHCLEIEQDPFLQALVNSLKHQLPQAIARLQLAEQSMDRAAIFTIHGFCQRMLLQFAFDSGIHFNLEMNPDNQSLLQRLSKQLWREQFYALSPEQAEIIYTYFSSPDKMVERLKTLLTGELPKLSEQASITSLTELIQHISTQTTILKKLWQEQKESLTQWFEQHSSQLKYTLGNKNKIFTQIFPQLDQWAESNSPTLPKGLLDYFTQEKLDSSIKKNASVPSHPFFTQISQLQQNYNEHKNQQLANYFYAKLLRQKLFAYRANHSDKGFDDLLRLLKDSLSQPQGKRLAELIHHQYPFAMIDEFQDTDPQQFAIFNQIYLSYQADHAHHTANGFIMIGDPKQAIYRFRGADIFTYFQASSLVKHRFTLDKNWRSNAELVKGINQLFQVAPQSFKFDKIDFQPVKYRDDILPFKLKDQIQAPLVIYQSPAEKLSADNYRHLMAENCANSIQQWLKLAENNQAFLGEKKLQAKDIAILVRTSKEADIIRASLLRRGIASVYLSERTNIFQTNTAKELLLLLQACLNPFNERAMLSALATSFFCLTSAELHQLHQDEKCWDLQVERFLRYQQIWHWQGVLPMLYQLFNNEQIPTKLQSRQTSTVLVENERTLTDLLHLAELLQQAARLNRNETALVRWYQQQLLQAEKGETDGKEEQQLRLESELELVKVVTIHKSKGLEYGIVWLPFIGLDSDKKHTQAIPLYHDNNDNIIWSLNDAASDAQQNEILAENLRLLYVALTRAKYQIALGLPHKFPDKTNCSALAYLLRAQTEENYATRLANSLSDIRIEIHAAEQQLPDPWRPQHFPQQQLQAKDFHNDIDRNWQVSSFTQLQQLNQRHHQQLETTRLSFNFLDEAKEYDTLFMPSMSENISETSPLSYPQGYSPLDLPSNQHIGITLHTFLEKCDFQRPLEQKQLQQLALSLNLITTENLADNDENILWLTSLEQWLNHILSTPLTPTTISLNQITKTDRLNELDFFLKIPNSLFLDQFNHLLQQHHRIADLTKPLVLEDLNGFIRGFIDLIFRHQGKYYLIDYKSNFLGKQANDYSPLQLDQVIAEYRYDLQYLIYTLALHRYLRQRDPNYQYQRDFGGVFYLFLRGMDPNNPGQGIFFDKPSATLIEALDQLWGDN</sequence>
<name>A0A8E3MHG6_9PAST</name>
<comment type="catalytic activity">
    <reaction evidence="15">
        <text>Exonucleolytic cleavage (in the presence of ATP) in either 5'- to 3'- or 3'- to 5'-direction to yield 5'-phosphooligonucleotides.</text>
        <dbReference type="EC" id="3.1.11.5"/>
    </reaction>
</comment>
<accession>A0A8E3MHG6</accession>
<comment type="miscellaneous">
    <text evidence="15">In the RecBCD complex, RecB has a slow 3'-5' helicase, an exonuclease activity and loads RecA onto ssDNA, RecD has a fast 5'-3' helicase activity, while RecC stimulates the ATPase and processivity of the RecB helicase and contributes to recognition of the Chi site.</text>
</comment>
<feature type="binding site" evidence="15">
    <location>
        <position position="988"/>
    </location>
    <ligand>
        <name>Mg(2+)</name>
        <dbReference type="ChEBI" id="CHEBI:18420"/>
    </ligand>
</feature>
<dbReference type="PANTHER" id="PTHR11070:SF23">
    <property type="entry name" value="RECBCD ENZYME SUBUNIT RECB"/>
    <property type="match status" value="1"/>
</dbReference>
<dbReference type="GO" id="GO:0043138">
    <property type="term" value="F:3'-5' DNA helicase activity"/>
    <property type="evidence" value="ECO:0007669"/>
    <property type="project" value="UniProtKB-UniRule"/>
</dbReference>
<evidence type="ECO:0000256" key="10">
    <source>
        <dbReference type="ARBA" id="ARBA00023125"/>
    </source>
</evidence>
<dbReference type="InterPro" id="IPR004586">
    <property type="entry name" value="RecB"/>
</dbReference>
<dbReference type="InterPro" id="IPR011604">
    <property type="entry name" value="PDDEXK-like_dom_sf"/>
</dbReference>
<dbReference type="GO" id="GO:0000287">
    <property type="term" value="F:magnesium ion binding"/>
    <property type="evidence" value="ECO:0007669"/>
    <property type="project" value="UniProtKB-UniRule"/>
</dbReference>
<evidence type="ECO:0000313" key="16">
    <source>
        <dbReference type="EMBL" id="QDJ15226.1"/>
    </source>
</evidence>
<dbReference type="HAMAP" id="MF_01485">
    <property type="entry name" value="RecB"/>
    <property type="match status" value="1"/>
</dbReference>
<keyword evidence="10 15" id="KW-0238">DNA-binding</keyword>
<proteinExistence type="inferred from homology"/>
<comment type="similarity">
    <text evidence="15">Belongs to the helicase family. UvrD subfamily.</text>
</comment>
<organism evidence="16 17">
    <name type="scientific">Mergibacter septicus</name>
    <dbReference type="NCBI Taxonomy" id="221402"/>
    <lineage>
        <taxon>Bacteria</taxon>
        <taxon>Pseudomonadati</taxon>
        <taxon>Pseudomonadota</taxon>
        <taxon>Gammaproteobacteria</taxon>
        <taxon>Pasteurellales</taxon>
        <taxon>Pasteurellaceae</taxon>
        <taxon>Mergibacter</taxon>
    </lineage>
</organism>
<evidence type="ECO:0000256" key="11">
    <source>
        <dbReference type="ARBA" id="ARBA00023204"/>
    </source>
</evidence>
<dbReference type="Proteomes" id="UP000955338">
    <property type="component" value="Chromosome"/>
</dbReference>
<dbReference type="GO" id="GO:0005524">
    <property type="term" value="F:ATP binding"/>
    <property type="evidence" value="ECO:0007669"/>
    <property type="project" value="UniProtKB-UniRule"/>
</dbReference>
<evidence type="ECO:0000256" key="2">
    <source>
        <dbReference type="ARBA" id="ARBA00022723"/>
    </source>
</evidence>
<dbReference type="RefSeq" id="WP_261920259.1">
    <property type="nucleotide sequence ID" value="NZ_CP022011.1"/>
</dbReference>
<dbReference type="Gene3D" id="3.90.320.10">
    <property type="match status" value="1"/>
</dbReference>
<dbReference type="EC" id="3.1.11.5" evidence="15"/>
<comment type="function">
    <text evidence="15">A helicase/nuclease that prepares dsDNA breaks (DSB) for recombinational DNA repair. Binds to DSBs and unwinds DNA via a highly rapid and processive ATP-dependent bidirectional helicase activity. Unwinds dsDNA until it encounters a Chi (crossover hotspot instigator) sequence from the 3' direction. Cuts ssDNA a few nucleotides 3' to the Chi site. The properties and activities of the enzyme are changed at Chi. The Chi-altered holoenzyme produces a long 3'-ssDNA overhang and facilitates RecA-binding to the ssDNA for homologous DNA recombination and repair. Holoenzyme degrades any linearized DNA that is unable to undergo homologous recombination. In the holoenzyme this subunit contributes ATPase, 3'-5' helicase, exonuclease activity and loads RecA onto ssDNA.</text>
</comment>
<comment type="catalytic activity">
    <reaction evidence="13 15">
        <text>Couples ATP hydrolysis with the unwinding of duplex DNA by translocating in the 3'-5' direction.</text>
        <dbReference type="EC" id="5.6.2.4"/>
    </reaction>
</comment>
<keyword evidence="6 15" id="KW-0347">Helicase</keyword>
<evidence type="ECO:0000256" key="12">
    <source>
        <dbReference type="ARBA" id="ARBA00023235"/>
    </source>
</evidence>
<keyword evidence="3 15" id="KW-0547">Nucleotide-binding</keyword>
<dbReference type="Pfam" id="PF12705">
    <property type="entry name" value="PDDEXK_1"/>
    <property type="match status" value="1"/>
</dbReference>
<dbReference type="InterPro" id="IPR038726">
    <property type="entry name" value="PDDEXK_AddAB-type"/>
</dbReference>
<dbReference type="Pfam" id="PF13361">
    <property type="entry name" value="UvrD_C"/>
    <property type="match status" value="1"/>
</dbReference>
<dbReference type="AlphaFoldDB" id="A0A8E3MHG6"/>
<evidence type="ECO:0000256" key="8">
    <source>
        <dbReference type="ARBA" id="ARBA00022840"/>
    </source>
</evidence>
<dbReference type="SUPFAM" id="SSF52540">
    <property type="entry name" value="P-loop containing nucleoside triphosphate hydrolases"/>
    <property type="match status" value="1"/>
</dbReference>
<keyword evidence="2 15" id="KW-0479">Metal-binding</keyword>
<evidence type="ECO:0000256" key="3">
    <source>
        <dbReference type="ARBA" id="ARBA00022741"/>
    </source>
</evidence>
<feature type="binding site" evidence="15">
    <location>
        <position position="1123"/>
    </location>
    <ligand>
        <name>Mg(2+)</name>
        <dbReference type="ChEBI" id="CHEBI:18420"/>
    </ligand>
</feature>
<keyword evidence="17" id="KW-1185">Reference proteome</keyword>
<dbReference type="SUPFAM" id="SSF52980">
    <property type="entry name" value="Restriction endonuclease-like"/>
    <property type="match status" value="1"/>
</dbReference>
<keyword evidence="9 15" id="KW-0460">Magnesium</keyword>
<feature type="region of interest" description="Nuclease activity, interacts with RecD and RecA" evidence="15">
    <location>
        <begin position="912"/>
        <end position="1218"/>
    </location>
</feature>
<evidence type="ECO:0000256" key="4">
    <source>
        <dbReference type="ARBA" id="ARBA00022763"/>
    </source>
</evidence>
<dbReference type="GO" id="GO:0005829">
    <property type="term" value="C:cytosol"/>
    <property type="evidence" value="ECO:0007669"/>
    <property type="project" value="TreeGrafter"/>
</dbReference>
<dbReference type="GO" id="GO:0009338">
    <property type="term" value="C:exodeoxyribonuclease V complex"/>
    <property type="evidence" value="ECO:0007669"/>
    <property type="project" value="TreeGrafter"/>
</dbReference>
<comment type="domain">
    <text evidence="15">The C-terminal domain has nuclease activity and interacts with RecD. It interacts with RecA, facilitating its loading onto ssDNA.</text>
</comment>
<gene>
    <name evidence="15 16" type="primary">recB</name>
    <name evidence="16" type="ORF">CEP48_07215</name>
</gene>
<feature type="active site" description="For nuclease activity" evidence="15">
    <location>
        <position position="1123"/>
    </location>
</feature>
<reference evidence="16" key="1">
    <citation type="submission" date="2017-06" db="EMBL/GenBank/DDBJ databases">
        <title>Genome sequencing of pathogenic and non-pathogenic strains within Bisgaard taxon 40.</title>
        <authorList>
            <person name="Ladner J.T."/>
            <person name="Lovett S.P."/>
            <person name="Koroleva G."/>
            <person name="Lorch J.M."/>
        </authorList>
    </citation>
    <scope>NUCLEOTIDE SEQUENCE</scope>
    <source>
        <strain evidence="16">27576-1-I1</strain>
    </source>
</reference>
<dbReference type="Pfam" id="PF00580">
    <property type="entry name" value="UvrD-helicase"/>
    <property type="match status" value="1"/>
</dbReference>
<keyword evidence="4 15" id="KW-0227">DNA damage</keyword>
<dbReference type="EMBL" id="CP022011">
    <property type="protein sequence ID" value="QDJ15226.1"/>
    <property type="molecule type" value="Genomic_DNA"/>
</dbReference>
<dbReference type="PROSITE" id="PS51198">
    <property type="entry name" value="UVRD_HELICASE_ATP_BIND"/>
    <property type="match status" value="1"/>
</dbReference>
<evidence type="ECO:0000256" key="9">
    <source>
        <dbReference type="ARBA" id="ARBA00022842"/>
    </source>
</evidence>
<dbReference type="GO" id="GO:0000724">
    <property type="term" value="P:double-strand break repair via homologous recombination"/>
    <property type="evidence" value="ECO:0007669"/>
    <property type="project" value="UniProtKB-UniRule"/>
</dbReference>
<dbReference type="CDD" id="cd22352">
    <property type="entry name" value="RecB_C-like"/>
    <property type="match status" value="1"/>
</dbReference>
<evidence type="ECO:0000256" key="6">
    <source>
        <dbReference type="ARBA" id="ARBA00022806"/>
    </source>
</evidence>
<evidence type="ECO:0000256" key="15">
    <source>
        <dbReference type="HAMAP-Rule" id="MF_01485"/>
    </source>
</evidence>
<evidence type="ECO:0000313" key="17">
    <source>
        <dbReference type="Proteomes" id="UP000955338"/>
    </source>
</evidence>
<keyword evidence="12 15" id="KW-0413">Isomerase</keyword>
<dbReference type="Gene3D" id="1.10.486.10">
    <property type="entry name" value="PCRA, domain 4"/>
    <property type="match status" value="1"/>
</dbReference>
<dbReference type="GO" id="GO:0003677">
    <property type="term" value="F:DNA binding"/>
    <property type="evidence" value="ECO:0007669"/>
    <property type="project" value="UniProtKB-UniRule"/>
</dbReference>
<keyword evidence="8 15" id="KW-0067">ATP-binding</keyword>
<evidence type="ECO:0000256" key="5">
    <source>
        <dbReference type="ARBA" id="ARBA00022801"/>
    </source>
</evidence>
<dbReference type="Gene3D" id="3.40.50.300">
    <property type="entry name" value="P-loop containing nucleotide triphosphate hydrolases"/>
    <property type="match status" value="2"/>
</dbReference>
<dbReference type="InterPro" id="IPR014017">
    <property type="entry name" value="DNA_helicase_UvrD-like_C"/>
</dbReference>
<dbReference type="NCBIfam" id="TIGR00609">
    <property type="entry name" value="recB"/>
    <property type="match status" value="1"/>
</dbReference>
<comment type="subunit">
    <text evidence="15">Heterotrimer of RecB, RecC and RecD. All subunits contribute to DNA-binding. Interacts with RecA.</text>
</comment>
<keyword evidence="5 15" id="KW-0378">Hydrolase</keyword>
<comment type="catalytic activity">
    <reaction evidence="14 15">
        <text>ATP + H2O = ADP + phosphate + H(+)</text>
        <dbReference type="Rhea" id="RHEA:13065"/>
        <dbReference type="ChEBI" id="CHEBI:15377"/>
        <dbReference type="ChEBI" id="CHEBI:15378"/>
        <dbReference type="ChEBI" id="CHEBI:30616"/>
        <dbReference type="ChEBI" id="CHEBI:43474"/>
        <dbReference type="ChEBI" id="CHEBI:456216"/>
        <dbReference type="EC" id="5.6.2.4"/>
    </reaction>
</comment>
<dbReference type="InterPro" id="IPR011335">
    <property type="entry name" value="Restrct_endonuc-II-like"/>
</dbReference>
<dbReference type="InterPro" id="IPR000212">
    <property type="entry name" value="DNA_helicase_UvrD/REP"/>
</dbReference>
<dbReference type="EC" id="5.6.2.4" evidence="15"/>
<protein>
    <recommendedName>
        <fullName evidence="15">RecBCD enzyme subunit RecB</fullName>
        <ecNumber evidence="15">3.1.11.5</ecNumber>
        <ecNumber evidence="15">5.6.2.4</ecNumber>
    </recommendedName>
    <alternativeName>
        <fullName evidence="15">DNA 3'-5' helicase subunit RecB</fullName>
    </alternativeName>
    <alternativeName>
        <fullName evidence="15">Exonuclease V subunit RecB</fullName>
        <shortName evidence="15">ExoV subunit RecB</shortName>
    </alternativeName>
    <alternativeName>
        <fullName evidence="15">Helicase/nuclease RecBCD subunit RecB</fullName>
    </alternativeName>
</protein>
<dbReference type="GO" id="GO:0008854">
    <property type="term" value="F:exodeoxyribonuclease V activity"/>
    <property type="evidence" value="ECO:0007669"/>
    <property type="project" value="UniProtKB-EC"/>
</dbReference>
<feature type="region of interest" description="DNA-binding and helicase activity, interacts with RecC" evidence="15">
    <location>
        <begin position="1"/>
        <end position="869"/>
    </location>
</feature>